<dbReference type="AlphaFoldDB" id="A0AAE1ME45"/>
<sequence>MKDLRIGVSLDHNIRHRDLHNASEAGDLTSHSGHLPELDEIGEGYIWDVRGGRKRELVEPEDAMNAAGAVVEGKPEESVGFEFTGSDRTDGFSSGEVDASARERRRRRVLGEGKKIEGEKLDMSVE</sequence>
<gene>
    <name evidence="2" type="ORF">QN277_004779</name>
</gene>
<feature type="region of interest" description="Disordered" evidence="1">
    <location>
        <begin position="79"/>
        <end position="126"/>
    </location>
</feature>
<name>A0AAE1ME45_9FABA</name>
<keyword evidence="3" id="KW-1185">Reference proteome</keyword>
<evidence type="ECO:0000256" key="1">
    <source>
        <dbReference type="SAM" id="MobiDB-lite"/>
    </source>
</evidence>
<feature type="compositionally biased region" description="Basic and acidic residues" evidence="1">
    <location>
        <begin position="109"/>
        <end position="126"/>
    </location>
</feature>
<accession>A0AAE1ME45</accession>
<evidence type="ECO:0000313" key="2">
    <source>
        <dbReference type="EMBL" id="KAK4261834.1"/>
    </source>
</evidence>
<evidence type="ECO:0000313" key="3">
    <source>
        <dbReference type="Proteomes" id="UP001293593"/>
    </source>
</evidence>
<comment type="caution">
    <text evidence="2">The sequence shown here is derived from an EMBL/GenBank/DDBJ whole genome shotgun (WGS) entry which is preliminary data.</text>
</comment>
<organism evidence="2 3">
    <name type="scientific">Acacia crassicarpa</name>
    <name type="common">northern wattle</name>
    <dbReference type="NCBI Taxonomy" id="499986"/>
    <lineage>
        <taxon>Eukaryota</taxon>
        <taxon>Viridiplantae</taxon>
        <taxon>Streptophyta</taxon>
        <taxon>Embryophyta</taxon>
        <taxon>Tracheophyta</taxon>
        <taxon>Spermatophyta</taxon>
        <taxon>Magnoliopsida</taxon>
        <taxon>eudicotyledons</taxon>
        <taxon>Gunneridae</taxon>
        <taxon>Pentapetalae</taxon>
        <taxon>rosids</taxon>
        <taxon>fabids</taxon>
        <taxon>Fabales</taxon>
        <taxon>Fabaceae</taxon>
        <taxon>Caesalpinioideae</taxon>
        <taxon>mimosoid clade</taxon>
        <taxon>Acacieae</taxon>
        <taxon>Acacia</taxon>
    </lineage>
</organism>
<dbReference type="EMBL" id="JAWXYG010000010">
    <property type="protein sequence ID" value="KAK4261834.1"/>
    <property type="molecule type" value="Genomic_DNA"/>
</dbReference>
<reference evidence="2" key="1">
    <citation type="submission" date="2023-10" db="EMBL/GenBank/DDBJ databases">
        <title>Chromosome-level genome of the transformable northern wattle, Acacia crassicarpa.</title>
        <authorList>
            <person name="Massaro I."/>
            <person name="Sinha N.R."/>
            <person name="Poethig S."/>
            <person name="Leichty A.R."/>
        </authorList>
    </citation>
    <scope>NUCLEOTIDE SEQUENCE</scope>
    <source>
        <strain evidence="2">Acra3RX</strain>
        <tissue evidence="2">Leaf</tissue>
    </source>
</reference>
<dbReference type="Proteomes" id="UP001293593">
    <property type="component" value="Unassembled WGS sequence"/>
</dbReference>
<protein>
    <submittedName>
        <fullName evidence="2">Uncharacterized protein</fullName>
    </submittedName>
</protein>
<proteinExistence type="predicted"/>